<gene>
    <name evidence="1" type="ORF">BKP35_12180</name>
</gene>
<dbReference type="AlphaFoldDB" id="A0A1S2LGQ7"/>
<evidence type="ECO:0000313" key="1">
    <source>
        <dbReference type="EMBL" id="OIJ11494.1"/>
    </source>
</evidence>
<name>A0A1S2LGQ7_9BACI</name>
<dbReference type="Proteomes" id="UP000180098">
    <property type="component" value="Unassembled WGS sequence"/>
</dbReference>
<comment type="caution">
    <text evidence="1">The sequence shown here is derived from an EMBL/GenBank/DDBJ whole genome shotgun (WGS) entry which is preliminary data.</text>
</comment>
<organism evidence="1 2">
    <name type="scientific">Anaerobacillus arseniciselenatis</name>
    <dbReference type="NCBI Taxonomy" id="85682"/>
    <lineage>
        <taxon>Bacteria</taxon>
        <taxon>Bacillati</taxon>
        <taxon>Bacillota</taxon>
        <taxon>Bacilli</taxon>
        <taxon>Bacillales</taxon>
        <taxon>Bacillaceae</taxon>
        <taxon>Anaerobacillus</taxon>
    </lineage>
</organism>
<proteinExistence type="predicted"/>
<keyword evidence="2" id="KW-1185">Reference proteome</keyword>
<protein>
    <submittedName>
        <fullName evidence="1">Uncharacterized protein</fullName>
    </submittedName>
</protein>
<reference evidence="1 2" key="1">
    <citation type="submission" date="2016-10" db="EMBL/GenBank/DDBJ databases">
        <title>Draft genome sequences of four alkaliphilic bacteria belonging to the Anaerobacillus genus.</title>
        <authorList>
            <person name="Bassil N.M."/>
            <person name="Lloyd J.R."/>
        </authorList>
    </citation>
    <scope>NUCLEOTIDE SEQUENCE [LARGE SCALE GENOMIC DNA]</scope>
    <source>
        <strain evidence="1 2">DSM 15340</strain>
    </source>
</reference>
<sequence length="59" mass="6969">MALLNEVMYANGYFMKTKYRHLKQVADNDFTINISDLDRVVLYFCENAYQEQIKEKANG</sequence>
<dbReference type="EMBL" id="MLQQ01000027">
    <property type="protein sequence ID" value="OIJ11494.1"/>
    <property type="molecule type" value="Genomic_DNA"/>
</dbReference>
<accession>A0A1S2LGQ7</accession>
<evidence type="ECO:0000313" key="2">
    <source>
        <dbReference type="Proteomes" id="UP000180098"/>
    </source>
</evidence>
<dbReference type="RefSeq" id="WP_071313634.1">
    <property type="nucleotide sequence ID" value="NZ_MLQQ01000027.1"/>
</dbReference>